<evidence type="ECO:0000256" key="2">
    <source>
        <dbReference type="ARBA" id="ARBA00004617"/>
    </source>
</evidence>
<dbReference type="InterPro" id="IPR007231">
    <property type="entry name" value="Nucleoporin_int_Nup93/Nic96"/>
</dbReference>
<organism evidence="8 9">
    <name type="scientific">Oncorhynchus tshawytscha</name>
    <name type="common">Chinook salmon</name>
    <name type="synonym">Salmo tshawytscha</name>
    <dbReference type="NCBI Taxonomy" id="74940"/>
    <lineage>
        <taxon>Eukaryota</taxon>
        <taxon>Metazoa</taxon>
        <taxon>Chordata</taxon>
        <taxon>Craniata</taxon>
        <taxon>Vertebrata</taxon>
        <taxon>Euteleostomi</taxon>
        <taxon>Actinopterygii</taxon>
        <taxon>Neopterygii</taxon>
        <taxon>Teleostei</taxon>
        <taxon>Protacanthopterygii</taxon>
        <taxon>Salmoniformes</taxon>
        <taxon>Salmonidae</taxon>
        <taxon>Salmoninae</taxon>
        <taxon>Oncorhynchus</taxon>
    </lineage>
</organism>
<keyword evidence="5 7" id="KW-0906">Nuclear pore complex</keyword>
<keyword evidence="7" id="KW-0653">Protein transport</keyword>
<dbReference type="Ensembl" id="ENSOTST00005034457.2">
    <property type="protein sequence ID" value="ENSOTSP00005031827.1"/>
    <property type="gene ID" value="ENSOTSG00005014659.2"/>
</dbReference>
<comment type="subcellular location">
    <subcellularLocation>
        <location evidence="2">Nucleus membrane</location>
        <topology evidence="2">Peripheral membrane protein</topology>
    </subcellularLocation>
    <subcellularLocation>
        <location evidence="1 7">Nucleus</location>
        <location evidence="1 7">Nuclear pore complex</location>
    </subcellularLocation>
</comment>
<sequence length="810" mass="91915">MEAEGFGELLQQAEQLAAETEAVSELPHVERNLQEIQQAGERLRSRTLTRTSQDAADVKASILLGSRGLDIFHISQRLESLSAATTFEPLEPVKDTDIQGFLKNERDNALLSAIEESRRRTFLLAEEYHRESMLVQWEQVKQRVLHTLLGAGEDALDFSQDIEPSFVSDAGVPGRSALDSVEVAYGRQIYVFNEKIVNGHVQPNLGDLCASVADSLDDKNVSDMWLMVKQMTDVLLVPAKDTLKSRTALDMQMAFVTQALQFLQNSYKNYTMVTVFGNLHQAQLGGVPGTYQLVRSFLNIKLPGPLPGMQDGEVEGHPVWALIYYCLRCGDLGAAMQVVNRAQHQLGDFKTWFQEYMNSPDRRLAPATENKLRLHYRRVLRNCADPYKRAVYCLIGKCDIADNHGEVADKTEDYLWLKLNQVCFDDDGSSAPQDRLTLAQLQKQLLEDYGESHFSASQQPFLYFQVLFLTAQFEAAVAFLFRVERLRSHAVHVALVLYELRLLLKSSGQSAQLLSQEAGDPPMVRRLNFIRLLMLYTRKFESTDPREALQYFYFLRNEKNNQGENMFMCCVSELVIESREFDMLLGRLEKDGKHFYSGRSKMIDKFAENKGLFEEAVRLYELAKNPDKVLELMNRLLSPVIAQVSAAQSNKERLKNTAVAIAERYRNQGVAGEKSADSTFYLLLDLMTFFDEYHAGNIDRAYDVMERLKLVPLSQDSVEERVAAFRNFSDEVRHNLSEVLLATMNILFTQCKRLKGAAAGTPGRPQRSMEDRDSQLRSQARALITFAGIIPYRMAGDTNARLVQMEVLMN</sequence>
<comment type="similarity">
    <text evidence="3 7">Belongs to the nucleoporin interacting component (NIC) family.</text>
</comment>
<evidence type="ECO:0000256" key="6">
    <source>
        <dbReference type="ARBA" id="ARBA00023242"/>
    </source>
</evidence>
<keyword evidence="7" id="KW-0811">Translocation</keyword>
<keyword evidence="7" id="KW-0813">Transport</keyword>
<protein>
    <recommendedName>
        <fullName evidence="4 7">Nuclear pore complex protein Nup93</fullName>
    </recommendedName>
</protein>
<dbReference type="Pfam" id="PF04097">
    <property type="entry name" value="Nic96"/>
    <property type="match status" value="1"/>
</dbReference>
<comment type="function">
    <text evidence="7">Plays a role in the nuclear pore complex (NPC) assembly and/or maintenance.</text>
</comment>
<dbReference type="GO" id="GO:0005643">
    <property type="term" value="C:nuclear pore"/>
    <property type="evidence" value="ECO:0007669"/>
    <property type="project" value="UniProtKB-SubCell"/>
</dbReference>
<dbReference type="GO" id="GO:0031965">
    <property type="term" value="C:nuclear membrane"/>
    <property type="evidence" value="ECO:0007669"/>
    <property type="project" value="UniProtKB-SubCell"/>
</dbReference>
<evidence type="ECO:0000313" key="8">
    <source>
        <dbReference type="Ensembl" id="ENSOTSP00005031827.1"/>
    </source>
</evidence>
<evidence type="ECO:0000256" key="1">
    <source>
        <dbReference type="ARBA" id="ARBA00004567"/>
    </source>
</evidence>
<keyword evidence="9" id="KW-1185">Reference proteome</keyword>
<dbReference type="GO" id="GO:0016973">
    <property type="term" value="P:poly(A)+ mRNA export from nucleus"/>
    <property type="evidence" value="ECO:0007669"/>
    <property type="project" value="TreeGrafter"/>
</dbReference>
<evidence type="ECO:0000256" key="4">
    <source>
        <dbReference type="ARBA" id="ARBA00017717"/>
    </source>
</evidence>
<dbReference type="GO" id="GO:0006606">
    <property type="term" value="P:protein import into nucleus"/>
    <property type="evidence" value="ECO:0007669"/>
    <property type="project" value="TreeGrafter"/>
</dbReference>
<name>A0A8C8FAQ8_ONCTS</name>
<dbReference type="PANTHER" id="PTHR11225">
    <property type="entry name" value="NUCLEAR PORE COMPLEX PROTEIN NUP93 NUCLEOPORIN NUP93 DEAD EYE PROTEIN"/>
    <property type="match status" value="1"/>
</dbReference>
<evidence type="ECO:0000256" key="5">
    <source>
        <dbReference type="ARBA" id="ARBA00023132"/>
    </source>
</evidence>
<reference evidence="8" key="2">
    <citation type="submission" date="2025-09" db="UniProtKB">
        <authorList>
            <consortium name="Ensembl"/>
        </authorList>
    </citation>
    <scope>IDENTIFICATION</scope>
</reference>
<dbReference type="GeneTree" id="ENSGT00390000016353"/>
<proteinExistence type="inferred from homology"/>
<reference evidence="8" key="1">
    <citation type="submission" date="2025-08" db="UniProtKB">
        <authorList>
            <consortium name="Ensembl"/>
        </authorList>
    </citation>
    <scope>IDENTIFICATION</scope>
</reference>
<dbReference type="Proteomes" id="UP000694402">
    <property type="component" value="Unassembled WGS sequence"/>
</dbReference>
<keyword evidence="7" id="KW-0509">mRNA transport</keyword>
<evidence type="ECO:0000256" key="3">
    <source>
        <dbReference type="ARBA" id="ARBA00010186"/>
    </source>
</evidence>
<evidence type="ECO:0000256" key="7">
    <source>
        <dbReference type="RuleBase" id="RU364035"/>
    </source>
</evidence>
<accession>A0A8C8FAQ8</accession>
<dbReference type="GO" id="GO:0017056">
    <property type="term" value="F:structural constituent of nuclear pore"/>
    <property type="evidence" value="ECO:0007669"/>
    <property type="project" value="InterPro"/>
</dbReference>
<keyword evidence="6 7" id="KW-0539">Nucleus</keyword>
<keyword evidence="7" id="KW-0472">Membrane</keyword>
<evidence type="ECO:0000313" key="9">
    <source>
        <dbReference type="Proteomes" id="UP000694402"/>
    </source>
</evidence>
<dbReference type="AlphaFoldDB" id="A0A8C8FAQ8"/>
<gene>
    <name evidence="8" type="primary">NUP93</name>
</gene>
<dbReference type="PANTHER" id="PTHR11225:SF4">
    <property type="entry name" value="NUCLEAR PORE COMPLEX PROTEIN NUP93"/>
    <property type="match status" value="1"/>
</dbReference>